<protein>
    <submittedName>
        <fullName evidence="1">Uncharacterized protein</fullName>
    </submittedName>
</protein>
<dbReference type="EMBL" id="VSSQ01057532">
    <property type="protein sequence ID" value="MPN11325.1"/>
    <property type="molecule type" value="Genomic_DNA"/>
</dbReference>
<comment type="caution">
    <text evidence="1">The sequence shown here is derived from an EMBL/GenBank/DDBJ whole genome shotgun (WGS) entry which is preliminary data.</text>
</comment>
<evidence type="ECO:0000313" key="1">
    <source>
        <dbReference type="EMBL" id="MPN11325.1"/>
    </source>
</evidence>
<reference evidence="1" key="1">
    <citation type="submission" date="2019-08" db="EMBL/GenBank/DDBJ databases">
        <authorList>
            <person name="Kucharzyk K."/>
            <person name="Murdoch R.W."/>
            <person name="Higgins S."/>
            <person name="Loffler F."/>
        </authorList>
    </citation>
    <scope>NUCLEOTIDE SEQUENCE</scope>
</reference>
<organism evidence="1">
    <name type="scientific">bioreactor metagenome</name>
    <dbReference type="NCBI Taxonomy" id="1076179"/>
    <lineage>
        <taxon>unclassified sequences</taxon>
        <taxon>metagenomes</taxon>
        <taxon>ecological metagenomes</taxon>
    </lineage>
</organism>
<accession>A0A645FAB6</accession>
<proteinExistence type="predicted"/>
<name>A0A645FAB6_9ZZZZ</name>
<sequence length="245" mass="28596">MEEQRDLFRIELLRHSLLQQPITNQFKQQLRHIGFGYFLFQIHGLHHEMGGCTDFRAIRHHSFLQEARTRELGLHIAGDPARVGKVQLQHMTLIRILEQPLDLRNGLVTGCRRCRFMGILRLHQGDGQLHIFCKKMLMRFDFRHCHLLDFVFPLRFIDFLHGDRNVGQQILLAESLDAEMHRIMRQFATVFLMEMVVLGILMPVQAHAEPFHHRAGLQAQVIRQQFPACSVGHLPIGPEFLFGFV</sequence>
<gene>
    <name evidence="1" type="ORF">SDC9_158626</name>
</gene>
<dbReference type="AlphaFoldDB" id="A0A645FAB6"/>